<organism evidence="2 3">
    <name type="scientific">Oscillochloris trichoides DG-6</name>
    <dbReference type="NCBI Taxonomy" id="765420"/>
    <lineage>
        <taxon>Bacteria</taxon>
        <taxon>Bacillati</taxon>
        <taxon>Chloroflexota</taxon>
        <taxon>Chloroflexia</taxon>
        <taxon>Chloroflexales</taxon>
        <taxon>Chloroflexineae</taxon>
        <taxon>Oscillochloridaceae</taxon>
        <taxon>Oscillochloris</taxon>
    </lineage>
</organism>
<reference evidence="2 3" key="1">
    <citation type="journal article" date="2011" name="J. Bacteriol.">
        <title>Draft genome sequence of the anoxygenic filamentous phototrophic bacterium Oscillochloris trichoides subsp. DG-6.</title>
        <authorList>
            <person name="Kuznetsov B.B."/>
            <person name="Ivanovsky R.N."/>
            <person name="Keppen O.I."/>
            <person name="Sukhacheva M.V."/>
            <person name="Bumazhkin B.K."/>
            <person name="Patutina E.O."/>
            <person name="Beletsky A.V."/>
            <person name="Mardanov A.V."/>
            <person name="Baslerov R.V."/>
            <person name="Panteleeva A.N."/>
            <person name="Kolganova T.V."/>
            <person name="Ravin N.V."/>
            <person name="Skryabin K.G."/>
        </authorList>
    </citation>
    <scope>NUCLEOTIDE SEQUENCE [LARGE SCALE GENOMIC DNA]</scope>
    <source>
        <strain evidence="2 3">DG-6</strain>
    </source>
</reference>
<protein>
    <submittedName>
        <fullName evidence="2">Uncharacterized protein</fullName>
    </submittedName>
</protein>
<sequence length="155" mass="16791">MEDRNTHLTPEDLLVAAEAETRRLLARYGQPAPIEPPPDLAGRVIAALATPRPSPTSRLRRIYGTVVSVFFLALISLGSWGILLDSRGPANLFADLSSGLGDFFLFLTLAAKPLINLLLTAGAATLAIIGVVIAGGWIWWQLVHYEGRVRLEAHL</sequence>
<feature type="transmembrane region" description="Helical" evidence="1">
    <location>
        <begin position="62"/>
        <end position="84"/>
    </location>
</feature>
<keyword evidence="1" id="KW-0812">Transmembrane</keyword>
<evidence type="ECO:0000313" key="2">
    <source>
        <dbReference type="EMBL" id="EFO80620.1"/>
    </source>
</evidence>
<proteinExistence type="predicted"/>
<dbReference type="AlphaFoldDB" id="E1IE09"/>
<dbReference type="OrthoDB" id="163289at2"/>
<keyword evidence="1" id="KW-0472">Membrane</keyword>
<dbReference type="EMBL" id="ADVR01000048">
    <property type="protein sequence ID" value="EFO80620.1"/>
    <property type="molecule type" value="Genomic_DNA"/>
</dbReference>
<evidence type="ECO:0000313" key="3">
    <source>
        <dbReference type="Proteomes" id="UP000054010"/>
    </source>
</evidence>
<dbReference type="Proteomes" id="UP000054010">
    <property type="component" value="Unassembled WGS sequence"/>
</dbReference>
<feature type="transmembrane region" description="Helical" evidence="1">
    <location>
        <begin position="117"/>
        <end position="140"/>
    </location>
</feature>
<keyword evidence="1" id="KW-1133">Transmembrane helix</keyword>
<accession>E1IE09</accession>
<gene>
    <name evidence="2" type="ORF">OSCT_1560</name>
</gene>
<comment type="caution">
    <text evidence="2">The sequence shown here is derived from an EMBL/GenBank/DDBJ whole genome shotgun (WGS) entry which is preliminary data.</text>
</comment>
<name>E1IE09_9CHLR</name>
<dbReference type="HOGENOM" id="CLU_1764751_0_0_0"/>
<evidence type="ECO:0000256" key="1">
    <source>
        <dbReference type="SAM" id="Phobius"/>
    </source>
</evidence>
<keyword evidence="3" id="KW-1185">Reference proteome</keyword>
<dbReference type="STRING" id="765420.OSCT_1560"/>